<organism evidence="2 3">
    <name type="scientific">Ostreococcus lucimarinus (strain CCE9901)</name>
    <dbReference type="NCBI Taxonomy" id="436017"/>
    <lineage>
        <taxon>Eukaryota</taxon>
        <taxon>Viridiplantae</taxon>
        <taxon>Chlorophyta</taxon>
        <taxon>Mamiellophyceae</taxon>
        <taxon>Mamiellales</taxon>
        <taxon>Bathycoccaceae</taxon>
        <taxon>Ostreococcus</taxon>
    </lineage>
</organism>
<dbReference type="AlphaFoldDB" id="A4S7T6"/>
<gene>
    <name evidence="2" type="ORF">OSTLU_27611</name>
</gene>
<dbReference type="OrthoDB" id="541556at2759"/>
<keyword evidence="1" id="KW-0812">Transmembrane</keyword>
<reference evidence="2 3" key="1">
    <citation type="journal article" date="2007" name="Proc. Natl. Acad. Sci. U.S.A.">
        <title>The tiny eukaryote Ostreococcus provides genomic insights into the paradox of plankton speciation.</title>
        <authorList>
            <person name="Palenik B."/>
            <person name="Grimwood J."/>
            <person name="Aerts A."/>
            <person name="Rouze P."/>
            <person name="Salamov A."/>
            <person name="Putnam N."/>
            <person name="Dupont C."/>
            <person name="Jorgensen R."/>
            <person name="Derelle E."/>
            <person name="Rombauts S."/>
            <person name="Zhou K."/>
            <person name="Otillar R."/>
            <person name="Merchant S.S."/>
            <person name="Podell S."/>
            <person name="Gaasterland T."/>
            <person name="Napoli C."/>
            <person name="Gendler K."/>
            <person name="Manuell A."/>
            <person name="Tai V."/>
            <person name="Vallon O."/>
            <person name="Piganeau G."/>
            <person name="Jancek S."/>
            <person name="Heijde M."/>
            <person name="Jabbari K."/>
            <person name="Bowler C."/>
            <person name="Lohr M."/>
            <person name="Robbens S."/>
            <person name="Werner G."/>
            <person name="Dubchak I."/>
            <person name="Pazour G.J."/>
            <person name="Ren Q."/>
            <person name="Paulsen I."/>
            <person name="Delwiche C."/>
            <person name="Schmutz J."/>
            <person name="Rokhsar D."/>
            <person name="Van de Peer Y."/>
            <person name="Moreau H."/>
            <person name="Grigoriev I.V."/>
        </authorList>
    </citation>
    <scope>NUCLEOTIDE SEQUENCE [LARGE SCALE GENOMIC DNA]</scope>
    <source>
        <strain evidence="2 3">CCE9901</strain>
    </source>
</reference>
<keyword evidence="3" id="KW-1185">Reference proteome</keyword>
<dbReference type="Gramene" id="ABO99803">
    <property type="protein sequence ID" value="ABO99803"/>
    <property type="gene ID" value="OSTLU_27611"/>
</dbReference>
<proteinExistence type="predicted"/>
<dbReference type="KEGG" id="olu:OSTLU_27611"/>
<name>A4S7T6_OSTLU</name>
<dbReference type="GeneID" id="5005414"/>
<feature type="transmembrane region" description="Helical" evidence="1">
    <location>
        <begin position="6"/>
        <end position="24"/>
    </location>
</feature>
<accession>A4S7T6</accession>
<keyword evidence="1" id="KW-0472">Membrane</keyword>
<dbReference type="HOGENOM" id="CLU_3017632_0_0_1"/>
<evidence type="ECO:0000256" key="1">
    <source>
        <dbReference type="SAM" id="Phobius"/>
    </source>
</evidence>
<dbReference type="EMBL" id="CP000594">
    <property type="protein sequence ID" value="ABO99803.1"/>
    <property type="molecule type" value="Genomic_DNA"/>
</dbReference>
<keyword evidence="1" id="KW-1133">Transmembrane helix</keyword>
<dbReference type="RefSeq" id="XP_001421510.1">
    <property type="nucleotide sequence ID" value="XM_001421473.1"/>
</dbReference>
<dbReference type="Proteomes" id="UP000001568">
    <property type="component" value="Chromosome 14"/>
</dbReference>
<evidence type="ECO:0000313" key="2">
    <source>
        <dbReference type="EMBL" id="ABO99803.1"/>
    </source>
</evidence>
<sequence>MHREPVVMWSCAIGGLGMALPAIVPRELVETFSRDGKATRAVPSAAAVAKALRPSA</sequence>
<protein>
    <submittedName>
        <fullName evidence="2">Uncharacterized protein</fullName>
    </submittedName>
</protein>
<evidence type="ECO:0000313" key="3">
    <source>
        <dbReference type="Proteomes" id="UP000001568"/>
    </source>
</evidence>